<accession>A0AA39ZCC4</accession>
<keyword evidence="3" id="KW-1185">Reference proteome</keyword>
<reference evidence="2" key="1">
    <citation type="submission" date="2023-06" db="EMBL/GenBank/DDBJ databases">
        <title>Genome-scale phylogeny and comparative genomics of the fungal order Sordariales.</title>
        <authorList>
            <consortium name="Lawrence Berkeley National Laboratory"/>
            <person name="Hensen N."/>
            <person name="Bonometti L."/>
            <person name="Westerberg I."/>
            <person name="Brannstrom I.O."/>
            <person name="Guillou S."/>
            <person name="Cros-Aarteil S."/>
            <person name="Calhoun S."/>
            <person name="Haridas S."/>
            <person name="Kuo A."/>
            <person name="Mondo S."/>
            <person name="Pangilinan J."/>
            <person name="Riley R."/>
            <person name="Labutti K."/>
            <person name="Andreopoulos B."/>
            <person name="Lipzen A."/>
            <person name="Chen C."/>
            <person name="Yanf M."/>
            <person name="Daum C."/>
            <person name="Ng V."/>
            <person name="Clum A."/>
            <person name="Steindorff A."/>
            <person name="Ohm R."/>
            <person name="Martin F."/>
            <person name="Silar P."/>
            <person name="Natvig D."/>
            <person name="Lalanne C."/>
            <person name="Gautier V."/>
            <person name="Ament-Velasquez S.L."/>
            <person name="Kruys A."/>
            <person name="Hutchinson M.I."/>
            <person name="Powell A.J."/>
            <person name="Barry K."/>
            <person name="Miller A.N."/>
            <person name="Grigoriev I.V."/>
            <person name="Debuchy R."/>
            <person name="Gladieux P."/>
            <person name="Thoren M.H."/>
            <person name="Johannesson H."/>
        </authorList>
    </citation>
    <scope>NUCLEOTIDE SEQUENCE</scope>
    <source>
        <strain evidence="2">CBS 307.81</strain>
    </source>
</reference>
<protein>
    <recommendedName>
        <fullName evidence="4">BTB domain-containing protein</fullName>
    </recommendedName>
</protein>
<name>A0AA39ZCC4_9PEZI</name>
<dbReference type="EMBL" id="JAULSY010000066">
    <property type="protein sequence ID" value="KAK0667820.1"/>
    <property type="molecule type" value="Genomic_DNA"/>
</dbReference>
<organism evidence="2 3">
    <name type="scientific">Cercophora samala</name>
    <dbReference type="NCBI Taxonomy" id="330535"/>
    <lineage>
        <taxon>Eukaryota</taxon>
        <taxon>Fungi</taxon>
        <taxon>Dikarya</taxon>
        <taxon>Ascomycota</taxon>
        <taxon>Pezizomycotina</taxon>
        <taxon>Sordariomycetes</taxon>
        <taxon>Sordariomycetidae</taxon>
        <taxon>Sordariales</taxon>
        <taxon>Lasiosphaeriaceae</taxon>
        <taxon>Cercophora</taxon>
    </lineage>
</organism>
<dbReference type="InterPro" id="IPR011333">
    <property type="entry name" value="SKP1/BTB/POZ_sf"/>
</dbReference>
<evidence type="ECO:0000313" key="3">
    <source>
        <dbReference type="Proteomes" id="UP001174997"/>
    </source>
</evidence>
<evidence type="ECO:0000256" key="1">
    <source>
        <dbReference type="SAM" id="MobiDB-lite"/>
    </source>
</evidence>
<feature type="compositionally biased region" description="Acidic residues" evidence="1">
    <location>
        <begin position="448"/>
        <end position="460"/>
    </location>
</feature>
<proteinExistence type="predicted"/>
<feature type="compositionally biased region" description="Basic and acidic residues" evidence="1">
    <location>
        <begin position="207"/>
        <end position="227"/>
    </location>
</feature>
<dbReference type="Gene3D" id="3.30.710.10">
    <property type="entry name" value="Potassium Channel Kv1.1, Chain A"/>
    <property type="match status" value="1"/>
</dbReference>
<gene>
    <name evidence="2" type="ORF">QBC41DRAFT_253463</name>
</gene>
<feature type="region of interest" description="Disordered" evidence="1">
    <location>
        <begin position="421"/>
        <end position="460"/>
    </location>
</feature>
<feature type="region of interest" description="Disordered" evidence="1">
    <location>
        <begin position="195"/>
        <end position="227"/>
    </location>
</feature>
<evidence type="ECO:0008006" key="4">
    <source>
        <dbReference type="Google" id="ProtNLM"/>
    </source>
</evidence>
<evidence type="ECO:0000313" key="2">
    <source>
        <dbReference type="EMBL" id="KAK0667820.1"/>
    </source>
</evidence>
<feature type="compositionally biased region" description="Basic and acidic residues" evidence="1">
    <location>
        <begin position="433"/>
        <end position="447"/>
    </location>
</feature>
<dbReference type="AlphaFoldDB" id="A0AA39ZCC4"/>
<dbReference type="Proteomes" id="UP001174997">
    <property type="component" value="Unassembled WGS sequence"/>
</dbReference>
<sequence>MSMVRHQRYQRREPHIEGVTTVLVDPDGDLTLRTGSAVESEGTTNFRVCSSTLRRSSPVFKAMLFGGIWAESWKPSPSSGLEWTVSLPYDSPRDMQTLLHITHGNFDSVPSSPSTEELYRILVLADKYALSRKLGPWVSRWLKVTRDRSEEEIKTEERVWMMRIAWHLGDEKLYLMQLKDFILRACFVPAPEMPDSVDASESAVETKITKEEGSEKESRSEDINESRDEPVKEWLLCTEDDNCDLGLLLTAPEELDCGMSDLPEFIDSSRYQSLLEICVGFNEETFARIAPGKWKGHCVETSSPNGDGARTALMCDATLLASILEKWSEDEIWNLGPASKEDPARGNDRMPGRSVNSLMRWQISYSASFTYLPGHERCTPKHFFEHFQRSFRDDMGCWNSALREGERSHLEERRELFGITDDPELLVPVDPSPGKEEDGVDGPKQDAEWEDVQDGNEEVI</sequence>
<comment type="caution">
    <text evidence="2">The sequence shown here is derived from an EMBL/GenBank/DDBJ whole genome shotgun (WGS) entry which is preliminary data.</text>
</comment>